<proteinExistence type="predicted"/>
<dbReference type="AlphaFoldDB" id="A0A812XX83"/>
<sequence>RLRKKLYGLMRREKENFSETVLVARSMQEDLSSYLHNLTHQAWRRRKTHKHSTRSTRSTSNLQQTSADIAAGPDEASSTFPEYATELKTNSALRKRLAELESFFS</sequence>
<dbReference type="OrthoDB" id="442507at2759"/>
<accession>A0A812XX83</accession>
<dbReference type="EMBL" id="CAJNIZ010046597">
    <property type="protein sequence ID" value="CAE7752115.1"/>
    <property type="molecule type" value="Genomic_DNA"/>
</dbReference>
<evidence type="ECO:0000313" key="2">
    <source>
        <dbReference type="EMBL" id="CAE7752115.1"/>
    </source>
</evidence>
<feature type="region of interest" description="Disordered" evidence="1">
    <location>
        <begin position="42"/>
        <end position="78"/>
    </location>
</feature>
<reference evidence="2" key="1">
    <citation type="submission" date="2021-02" db="EMBL/GenBank/DDBJ databases">
        <authorList>
            <person name="Dougan E. K."/>
            <person name="Rhodes N."/>
            <person name="Thang M."/>
            <person name="Chan C."/>
        </authorList>
    </citation>
    <scope>NUCLEOTIDE SEQUENCE</scope>
</reference>
<protein>
    <submittedName>
        <fullName evidence="2">Uncharacterized protein</fullName>
    </submittedName>
</protein>
<evidence type="ECO:0000313" key="3">
    <source>
        <dbReference type="Proteomes" id="UP000649617"/>
    </source>
</evidence>
<comment type="caution">
    <text evidence="2">The sequence shown here is derived from an EMBL/GenBank/DDBJ whole genome shotgun (WGS) entry which is preliminary data.</text>
</comment>
<feature type="non-terminal residue" evidence="2">
    <location>
        <position position="1"/>
    </location>
</feature>
<dbReference type="Proteomes" id="UP000649617">
    <property type="component" value="Unassembled WGS sequence"/>
</dbReference>
<feature type="compositionally biased region" description="Basic residues" evidence="1">
    <location>
        <begin position="42"/>
        <end position="54"/>
    </location>
</feature>
<keyword evidence="3" id="KW-1185">Reference proteome</keyword>
<name>A0A812XX83_SYMPI</name>
<feature type="non-terminal residue" evidence="2">
    <location>
        <position position="105"/>
    </location>
</feature>
<gene>
    <name evidence="2" type="ORF">SPIL2461_LOCUS21791</name>
</gene>
<evidence type="ECO:0000256" key="1">
    <source>
        <dbReference type="SAM" id="MobiDB-lite"/>
    </source>
</evidence>
<organism evidence="2 3">
    <name type="scientific">Symbiodinium pilosum</name>
    <name type="common">Dinoflagellate</name>
    <dbReference type="NCBI Taxonomy" id="2952"/>
    <lineage>
        <taxon>Eukaryota</taxon>
        <taxon>Sar</taxon>
        <taxon>Alveolata</taxon>
        <taxon>Dinophyceae</taxon>
        <taxon>Suessiales</taxon>
        <taxon>Symbiodiniaceae</taxon>
        <taxon>Symbiodinium</taxon>
    </lineage>
</organism>